<dbReference type="GO" id="GO:0009328">
    <property type="term" value="C:phenylalanine-tRNA ligase complex"/>
    <property type="evidence" value="ECO:0007669"/>
    <property type="project" value="TreeGrafter"/>
</dbReference>
<gene>
    <name evidence="15" type="primary">pheT</name>
    <name evidence="20" type="ORF">Rhola_00004970</name>
</gene>
<evidence type="ECO:0000259" key="18">
    <source>
        <dbReference type="PROSITE" id="PS51447"/>
    </source>
</evidence>
<dbReference type="InterPro" id="IPR041616">
    <property type="entry name" value="PheRS_beta_core"/>
</dbReference>
<evidence type="ECO:0000256" key="5">
    <source>
        <dbReference type="ARBA" id="ARBA00022555"/>
    </source>
</evidence>
<evidence type="ECO:0000256" key="6">
    <source>
        <dbReference type="ARBA" id="ARBA00022598"/>
    </source>
</evidence>
<dbReference type="InterPro" id="IPR004532">
    <property type="entry name" value="Phe-tRNA-ligase_IIc_bsu_bact"/>
</dbReference>
<dbReference type="Gene3D" id="3.50.40.10">
    <property type="entry name" value="Phenylalanyl-trna Synthetase, Chain B, domain 3"/>
    <property type="match status" value="1"/>
</dbReference>
<feature type="domain" description="TRNA-binding" evidence="17">
    <location>
        <begin position="40"/>
        <end position="163"/>
    </location>
</feature>
<dbReference type="CDD" id="cd00769">
    <property type="entry name" value="PheRS_beta_core"/>
    <property type="match status" value="1"/>
</dbReference>
<evidence type="ECO:0000256" key="10">
    <source>
        <dbReference type="ARBA" id="ARBA00022842"/>
    </source>
</evidence>
<comment type="catalytic activity">
    <reaction evidence="14 15">
        <text>tRNA(Phe) + L-phenylalanine + ATP = L-phenylalanyl-tRNA(Phe) + AMP + diphosphate + H(+)</text>
        <dbReference type="Rhea" id="RHEA:19413"/>
        <dbReference type="Rhea" id="RHEA-COMP:9668"/>
        <dbReference type="Rhea" id="RHEA-COMP:9699"/>
        <dbReference type="ChEBI" id="CHEBI:15378"/>
        <dbReference type="ChEBI" id="CHEBI:30616"/>
        <dbReference type="ChEBI" id="CHEBI:33019"/>
        <dbReference type="ChEBI" id="CHEBI:58095"/>
        <dbReference type="ChEBI" id="CHEBI:78442"/>
        <dbReference type="ChEBI" id="CHEBI:78531"/>
        <dbReference type="ChEBI" id="CHEBI:456215"/>
        <dbReference type="EC" id="6.1.1.20"/>
    </reaction>
</comment>
<dbReference type="NCBIfam" id="TIGR00472">
    <property type="entry name" value="pheT_bact"/>
    <property type="match status" value="1"/>
</dbReference>
<dbReference type="GO" id="GO:0000287">
    <property type="term" value="F:magnesium ion binding"/>
    <property type="evidence" value="ECO:0007669"/>
    <property type="project" value="UniProtKB-UniRule"/>
</dbReference>
<comment type="subunit">
    <text evidence="3 15">Tetramer of two alpha and two beta subunits.</text>
</comment>
<dbReference type="InterPro" id="IPR005146">
    <property type="entry name" value="B3/B4_tRNA-bd"/>
</dbReference>
<dbReference type="OrthoDB" id="9805455at2"/>
<dbReference type="Gene3D" id="3.30.56.10">
    <property type="match status" value="2"/>
</dbReference>
<dbReference type="InterPro" id="IPR005147">
    <property type="entry name" value="tRNA_synthase_B5-dom"/>
</dbReference>
<protein>
    <recommendedName>
        <fullName evidence="15">Phenylalanine--tRNA ligase beta subunit</fullName>
        <ecNumber evidence="15">6.1.1.20</ecNumber>
    </recommendedName>
    <alternativeName>
        <fullName evidence="15">Phenylalanyl-tRNA synthetase beta subunit</fullName>
        <shortName evidence="15">PheRS</shortName>
    </alternativeName>
</protein>
<keyword evidence="5 16" id="KW-0820">tRNA-binding</keyword>
<dbReference type="RefSeq" id="WP_038502130.1">
    <property type="nucleotide sequence ID" value="NZ_CP007490.1"/>
</dbReference>
<dbReference type="AlphaFoldDB" id="A0A060JBR1"/>
<evidence type="ECO:0000256" key="4">
    <source>
        <dbReference type="ARBA" id="ARBA00022490"/>
    </source>
</evidence>
<dbReference type="InterPro" id="IPR045864">
    <property type="entry name" value="aa-tRNA-synth_II/BPL/LPL"/>
</dbReference>
<evidence type="ECO:0000256" key="1">
    <source>
        <dbReference type="ARBA" id="ARBA00004496"/>
    </source>
</evidence>
<dbReference type="GO" id="GO:0006432">
    <property type="term" value="P:phenylalanyl-tRNA aminoacylation"/>
    <property type="evidence" value="ECO:0007669"/>
    <property type="project" value="UniProtKB-UniRule"/>
</dbReference>
<dbReference type="SUPFAM" id="SSF50249">
    <property type="entry name" value="Nucleic acid-binding proteins"/>
    <property type="match status" value="1"/>
</dbReference>
<evidence type="ECO:0000256" key="7">
    <source>
        <dbReference type="ARBA" id="ARBA00022723"/>
    </source>
</evidence>
<evidence type="ECO:0000256" key="15">
    <source>
        <dbReference type="HAMAP-Rule" id="MF_00283"/>
    </source>
</evidence>
<dbReference type="HOGENOM" id="CLU_016891_0_0_11"/>
<dbReference type="Pfam" id="PF03147">
    <property type="entry name" value="FDX-ACB"/>
    <property type="match status" value="1"/>
</dbReference>
<dbReference type="Pfam" id="PF03483">
    <property type="entry name" value="B3_4"/>
    <property type="match status" value="1"/>
</dbReference>
<dbReference type="Gene3D" id="2.40.50.140">
    <property type="entry name" value="Nucleic acid-binding proteins"/>
    <property type="match status" value="1"/>
</dbReference>
<dbReference type="SMART" id="SM00896">
    <property type="entry name" value="FDX-ACB"/>
    <property type="match status" value="1"/>
</dbReference>
<evidence type="ECO:0000256" key="8">
    <source>
        <dbReference type="ARBA" id="ARBA00022741"/>
    </source>
</evidence>
<dbReference type="FunFam" id="3.50.40.10:FF:000001">
    <property type="entry name" value="Phenylalanine--tRNA ligase beta subunit"/>
    <property type="match status" value="1"/>
</dbReference>
<dbReference type="PROSITE" id="PS51483">
    <property type="entry name" value="B5"/>
    <property type="match status" value="1"/>
</dbReference>
<dbReference type="InterPro" id="IPR009061">
    <property type="entry name" value="DNA-bd_dom_put_sf"/>
</dbReference>
<keyword evidence="11 16" id="KW-0694">RNA-binding</keyword>
<keyword evidence="6 15" id="KW-0436">Ligase</keyword>
<feature type="binding site" evidence="15">
    <location>
        <position position="472"/>
    </location>
    <ligand>
        <name>Mg(2+)</name>
        <dbReference type="ChEBI" id="CHEBI:18420"/>
        <note>shared with alpha subunit</note>
    </ligand>
</feature>
<evidence type="ECO:0000256" key="9">
    <source>
        <dbReference type="ARBA" id="ARBA00022840"/>
    </source>
</evidence>
<dbReference type="EC" id="6.1.1.20" evidence="15"/>
<evidence type="ECO:0000256" key="14">
    <source>
        <dbReference type="ARBA" id="ARBA00049255"/>
    </source>
</evidence>
<dbReference type="Gene3D" id="3.30.930.10">
    <property type="entry name" value="Bira Bifunctional Protein, Domain 2"/>
    <property type="match status" value="1"/>
</dbReference>
<evidence type="ECO:0000256" key="16">
    <source>
        <dbReference type="PROSITE-ProRule" id="PRU00209"/>
    </source>
</evidence>
<dbReference type="PANTHER" id="PTHR10947:SF0">
    <property type="entry name" value="PHENYLALANINE--TRNA LIGASE BETA SUBUNIT"/>
    <property type="match status" value="1"/>
</dbReference>
<keyword evidence="13 15" id="KW-0030">Aminoacyl-tRNA synthetase</keyword>
<evidence type="ECO:0000256" key="12">
    <source>
        <dbReference type="ARBA" id="ARBA00022917"/>
    </source>
</evidence>
<feature type="binding site" evidence="15">
    <location>
        <position position="478"/>
    </location>
    <ligand>
        <name>Mg(2+)</name>
        <dbReference type="ChEBI" id="CHEBI:18420"/>
        <note>shared with alpha subunit</note>
    </ligand>
</feature>
<dbReference type="PROSITE" id="PS51447">
    <property type="entry name" value="FDX_ACB"/>
    <property type="match status" value="1"/>
</dbReference>
<dbReference type="SMART" id="SM00874">
    <property type="entry name" value="B5"/>
    <property type="match status" value="1"/>
</dbReference>
<keyword evidence="12 15" id="KW-0648">Protein biosynthesis</keyword>
<keyword evidence="21" id="KW-1185">Reference proteome</keyword>
<evidence type="ECO:0000256" key="13">
    <source>
        <dbReference type="ARBA" id="ARBA00023146"/>
    </source>
</evidence>
<feature type="binding site" evidence="15">
    <location>
        <position position="481"/>
    </location>
    <ligand>
        <name>Mg(2+)</name>
        <dbReference type="ChEBI" id="CHEBI:18420"/>
        <note>shared with alpha subunit</note>
    </ligand>
</feature>
<dbReference type="STRING" id="529884.Rhola_00004970"/>
<comment type="cofactor">
    <cofactor evidence="15">
        <name>Mg(2+)</name>
        <dbReference type="ChEBI" id="CHEBI:18420"/>
    </cofactor>
    <text evidence="15">Binds 2 magnesium ions per tetramer.</text>
</comment>
<dbReference type="SUPFAM" id="SSF55681">
    <property type="entry name" value="Class II aaRS and biotin synthetases"/>
    <property type="match status" value="1"/>
</dbReference>
<proteinExistence type="inferred from homology"/>
<feature type="domain" description="B5" evidence="19">
    <location>
        <begin position="419"/>
        <end position="494"/>
    </location>
</feature>
<dbReference type="InterPro" id="IPR033714">
    <property type="entry name" value="tRNA_bind_bactPheRS"/>
</dbReference>
<evidence type="ECO:0000259" key="19">
    <source>
        <dbReference type="PROSITE" id="PS51483"/>
    </source>
</evidence>
<evidence type="ECO:0000259" key="17">
    <source>
        <dbReference type="PROSITE" id="PS50886"/>
    </source>
</evidence>
<name>A0A060JBR1_9MICO</name>
<dbReference type="SUPFAM" id="SSF56037">
    <property type="entry name" value="PheT/TilS domain"/>
    <property type="match status" value="1"/>
</dbReference>
<comment type="subcellular location">
    <subcellularLocation>
        <location evidence="1 15">Cytoplasm</location>
    </subcellularLocation>
</comment>
<dbReference type="InterPro" id="IPR005121">
    <property type="entry name" value="Fdx_antiC-bd"/>
</dbReference>
<dbReference type="GO" id="GO:0004826">
    <property type="term" value="F:phenylalanine-tRNA ligase activity"/>
    <property type="evidence" value="ECO:0007669"/>
    <property type="project" value="UniProtKB-UniRule"/>
</dbReference>
<dbReference type="PATRIC" id="fig|529884.3.peg.479"/>
<keyword evidence="9 15" id="KW-0067">ATP-binding</keyword>
<accession>A0A060JBR1</accession>
<comment type="similarity">
    <text evidence="2 15">Belongs to the phenylalanyl-tRNA synthetase beta subunit family. Type 1 subfamily.</text>
</comment>
<dbReference type="SUPFAM" id="SSF46955">
    <property type="entry name" value="Putative DNA-binding domain"/>
    <property type="match status" value="1"/>
</dbReference>
<dbReference type="KEGG" id="rla:Rhola_00004970"/>
<feature type="domain" description="FDX-ACB" evidence="18">
    <location>
        <begin position="745"/>
        <end position="838"/>
    </location>
</feature>
<keyword evidence="4 15" id="KW-0963">Cytoplasm</keyword>
<dbReference type="SMART" id="SM00873">
    <property type="entry name" value="B3_4"/>
    <property type="match status" value="1"/>
</dbReference>
<keyword evidence="7 15" id="KW-0479">Metal-binding</keyword>
<keyword evidence="8 15" id="KW-0547">Nucleotide-binding</keyword>
<dbReference type="eggNOG" id="COG0073">
    <property type="taxonomic scope" value="Bacteria"/>
</dbReference>
<dbReference type="Proteomes" id="UP000067708">
    <property type="component" value="Chromosome"/>
</dbReference>
<reference evidence="20 21" key="1">
    <citation type="journal article" date="2014" name="Int. J. Syst. Evol. Microbiol.">
        <title>Rhodoluna lacicola gen. nov., sp. nov., a planktonic freshwater bacterium with stream-lined genome.</title>
        <authorList>
            <person name="Hahn M."/>
            <person name="Schmidt J."/>
            <person name="Taipale S.J."/>
            <person name="Doolittle W.F."/>
            <person name="Koll U."/>
        </authorList>
    </citation>
    <scope>NUCLEOTIDE SEQUENCE [LARGE SCALE GENOMIC DNA]</scope>
    <source>
        <strain evidence="20 21">MWH-Ta8</strain>
    </source>
</reference>
<dbReference type="Pfam" id="PF17759">
    <property type="entry name" value="tRNA_synthFbeta"/>
    <property type="match status" value="1"/>
</dbReference>
<dbReference type="PANTHER" id="PTHR10947">
    <property type="entry name" value="PHENYLALANYL-TRNA SYNTHETASE BETA CHAIN AND LEUCINE-RICH REPEAT-CONTAINING PROTEIN 47"/>
    <property type="match status" value="1"/>
</dbReference>
<dbReference type="EMBL" id="CP007490">
    <property type="protein sequence ID" value="AIC47316.1"/>
    <property type="molecule type" value="Genomic_DNA"/>
</dbReference>
<organism evidence="20 21">
    <name type="scientific">Rhodoluna lacicola</name>
    <dbReference type="NCBI Taxonomy" id="529884"/>
    <lineage>
        <taxon>Bacteria</taxon>
        <taxon>Bacillati</taxon>
        <taxon>Actinomycetota</taxon>
        <taxon>Actinomycetes</taxon>
        <taxon>Micrococcales</taxon>
        <taxon>Microbacteriaceae</taxon>
        <taxon>Luna cluster</taxon>
        <taxon>Luna-1 subcluster</taxon>
        <taxon>Rhodoluna</taxon>
    </lineage>
</organism>
<evidence type="ECO:0000313" key="21">
    <source>
        <dbReference type="Proteomes" id="UP000067708"/>
    </source>
</evidence>
<dbReference type="InterPro" id="IPR020825">
    <property type="entry name" value="Phe-tRNA_synthase-like_B3/B4"/>
</dbReference>
<dbReference type="CDD" id="cd02796">
    <property type="entry name" value="tRNA_bind_bactPheRS"/>
    <property type="match status" value="1"/>
</dbReference>
<dbReference type="InterPro" id="IPR002547">
    <property type="entry name" value="tRNA-bd_dom"/>
</dbReference>
<dbReference type="InterPro" id="IPR045060">
    <property type="entry name" value="Phe-tRNA-ligase_IIc_bsu"/>
</dbReference>
<keyword evidence="10 15" id="KW-0460">Magnesium</keyword>
<dbReference type="HAMAP" id="MF_00283">
    <property type="entry name" value="Phe_tRNA_synth_beta1"/>
    <property type="match status" value="1"/>
</dbReference>
<sequence length="839" mass="89657">MRVPLSWLAEYVDLPGDATPESVMAELVKVGLEEEGSHGFDVTGPLVVGEVLEFVEEPQTNGKTIRWCQIRVAAAGQKAADGGDDVRGIVCGASNFEVGDKVVVCLPGAVLPGDFKIAARSTYGHISDGMLASGRELNLSDDHSGIIRLHELGLDPKIGTDAVELLQLSEQAAEVNVTPDRGYCFSIRGIAREFAHATGGEFRDPIGNAQPESTSGFNLKIEDHAPIRGSQGCHRFVLRSVKGVDTKRPTPPWMVARLKLAGMRSISLIVDITNYVMLELGQPLHAYDADKLQGGITVRRANAGETIKTLDGQERKLHPEDLVIADDAGAIGIAGVMGGERTEVSDTTVNVMIEAANFDPVSIARSARRHKLPSEASKRYERGVDNNVAEFAAARVVQLLEVQALGTSESFGADFREHFEPTPIWLPANFASELVGVDYTPEETVSILNQIGCVVATVDGGFEVIVPSWRPDLTHKTDLVEEIARIGGYDRIPSRLPVAPPGRGLNPKQKRRRAVVNSLAGSGHVEVLTYPFVSADQNQLFAAQEVATVKLANPLQGDVNEMRVSLLPGLMDAAKRNLSRGLTDLAIFEEGSVFLPAGKVGANPELPVGNARPSETQLNELNATVPAQPHHVAGLFAGNRIAQQVGVRSVEAGYADALHAVRVLAKSVGVEVEFQQAAPTGFHPGRTAEVLAEINGVNTVIGVAGELDPTLATNHDLPRRIGAFEINLEKLFEAAPQVVQAGQLLTMPAATQDLSLVVPVDLAAAKLLEVIREGAGELLERVVLVDDYRGANVAEGHKSLTFALRFRAADRTLTQAEASTARDAAVALANQRFGATLRA</sequence>
<dbReference type="GO" id="GO:0005524">
    <property type="term" value="F:ATP binding"/>
    <property type="evidence" value="ECO:0007669"/>
    <property type="project" value="UniProtKB-UniRule"/>
</dbReference>
<evidence type="ECO:0000256" key="2">
    <source>
        <dbReference type="ARBA" id="ARBA00008653"/>
    </source>
</evidence>
<evidence type="ECO:0000313" key="20">
    <source>
        <dbReference type="EMBL" id="AIC47316.1"/>
    </source>
</evidence>
<dbReference type="InterPro" id="IPR036690">
    <property type="entry name" value="Fdx_antiC-bd_sf"/>
</dbReference>
<dbReference type="SUPFAM" id="SSF54991">
    <property type="entry name" value="Anticodon-binding domain of PheRS"/>
    <property type="match status" value="1"/>
</dbReference>
<feature type="binding site" evidence="15">
    <location>
        <position position="482"/>
    </location>
    <ligand>
        <name>Mg(2+)</name>
        <dbReference type="ChEBI" id="CHEBI:18420"/>
        <note>shared with alpha subunit</note>
    </ligand>
</feature>
<evidence type="ECO:0000256" key="11">
    <source>
        <dbReference type="ARBA" id="ARBA00022884"/>
    </source>
</evidence>
<dbReference type="GO" id="GO:0000049">
    <property type="term" value="F:tRNA binding"/>
    <property type="evidence" value="ECO:0007669"/>
    <property type="project" value="UniProtKB-UniRule"/>
</dbReference>
<dbReference type="Gene3D" id="3.30.70.380">
    <property type="entry name" value="Ferrodoxin-fold anticodon-binding domain"/>
    <property type="match status" value="1"/>
</dbReference>
<dbReference type="Pfam" id="PF03484">
    <property type="entry name" value="B5"/>
    <property type="match status" value="1"/>
</dbReference>
<dbReference type="PROSITE" id="PS50886">
    <property type="entry name" value="TRBD"/>
    <property type="match status" value="1"/>
</dbReference>
<dbReference type="eggNOG" id="COG0072">
    <property type="taxonomic scope" value="Bacteria"/>
</dbReference>
<evidence type="ECO:0000256" key="3">
    <source>
        <dbReference type="ARBA" id="ARBA00011209"/>
    </source>
</evidence>
<dbReference type="InterPro" id="IPR012340">
    <property type="entry name" value="NA-bd_OB-fold"/>
</dbReference>